<feature type="binding site" evidence="3">
    <location>
        <position position="97"/>
    </location>
    <ligand>
        <name>Cu cation</name>
        <dbReference type="ChEBI" id="CHEBI:23378"/>
    </ligand>
</feature>
<dbReference type="PROSITE" id="PS51352">
    <property type="entry name" value="THIOREDOXIN_2"/>
    <property type="match status" value="1"/>
</dbReference>
<evidence type="ECO:0000256" key="2">
    <source>
        <dbReference type="ARBA" id="ARBA00023008"/>
    </source>
</evidence>
<evidence type="ECO:0000259" key="5">
    <source>
        <dbReference type="PROSITE" id="PS51352"/>
    </source>
</evidence>
<dbReference type="InterPro" id="IPR036249">
    <property type="entry name" value="Thioredoxin-like_sf"/>
</dbReference>
<evidence type="ECO:0000256" key="4">
    <source>
        <dbReference type="PIRSR" id="PIRSR603782-2"/>
    </source>
</evidence>
<organism evidence="6 7">
    <name type="scientific">Spongiivirga citrea</name>
    <dbReference type="NCBI Taxonomy" id="1481457"/>
    <lineage>
        <taxon>Bacteria</taxon>
        <taxon>Pseudomonadati</taxon>
        <taxon>Bacteroidota</taxon>
        <taxon>Flavobacteriia</taxon>
        <taxon>Flavobacteriales</taxon>
        <taxon>Flavobacteriaceae</taxon>
        <taxon>Spongiivirga</taxon>
    </lineage>
</organism>
<reference evidence="6 7" key="1">
    <citation type="submission" date="2020-01" db="EMBL/GenBank/DDBJ databases">
        <title>Spongiivirga citrea KCTC 32990T.</title>
        <authorList>
            <person name="Wang G."/>
        </authorList>
    </citation>
    <scope>NUCLEOTIDE SEQUENCE [LARGE SCALE GENOMIC DNA]</scope>
    <source>
        <strain evidence="6 7">KCTC 32990</strain>
    </source>
</reference>
<feature type="binding site" evidence="3">
    <location>
        <position position="183"/>
    </location>
    <ligand>
        <name>Cu cation</name>
        <dbReference type="ChEBI" id="CHEBI:23378"/>
    </ligand>
</feature>
<comment type="similarity">
    <text evidence="1">Belongs to the SCO1/2 family.</text>
</comment>
<dbReference type="GO" id="GO:0046872">
    <property type="term" value="F:metal ion binding"/>
    <property type="evidence" value="ECO:0007669"/>
    <property type="project" value="UniProtKB-KW"/>
</dbReference>
<feature type="domain" description="Thioredoxin" evidence="5">
    <location>
        <begin position="55"/>
        <end position="220"/>
    </location>
</feature>
<keyword evidence="3" id="KW-0479">Metal-binding</keyword>
<accession>A0A6M0CFV1</accession>
<evidence type="ECO:0000313" key="6">
    <source>
        <dbReference type="EMBL" id="NER16701.1"/>
    </source>
</evidence>
<dbReference type="AlphaFoldDB" id="A0A6M0CFV1"/>
<comment type="caution">
    <text evidence="6">The sequence shown here is derived from an EMBL/GenBank/DDBJ whole genome shotgun (WGS) entry which is preliminary data.</text>
</comment>
<feature type="binding site" evidence="3">
    <location>
        <position position="93"/>
    </location>
    <ligand>
        <name>Cu cation</name>
        <dbReference type="ChEBI" id="CHEBI:23378"/>
    </ligand>
</feature>
<dbReference type="Gene3D" id="3.40.30.10">
    <property type="entry name" value="Glutaredoxin"/>
    <property type="match status" value="1"/>
</dbReference>
<dbReference type="SUPFAM" id="SSF52833">
    <property type="entry name" value="Thioredoxin-like"/>
    <property type="match status" value="1"/>
</dbReference>
<evidence type="ECO:0000256" key="3">
    <source>
        <dbReference type="PIRSR" id="PIRSR603782-1"/>
    </source>
</evidence>
<dbReference type="InterPro" id="IPR003782">
    <property type="entry name" value="SCO1/SenC"/>
</dbReference>
<proteinExistence type="inferred from homology"/>
<protein>
    <submittedName>
        <fullName evidence="6">SCO family protein</fullName>
    </submittedName>
</protein>
<dbReference type="PANTHER" id="PTHR12151:SF25">
    <property type="entry name" value="LINALOOL DEHYDRATASE_ISOMERASE DOMAIN-CONTAINING PROTEIN"/>
    <property type="match status" value="1"/>
</dbReference>
<dbReference type="Proteomes" id="UP000474296">
    <property type="component" value="Unassembled WGS sequence"/>
</dbReference>
<dbReference type="PANTHER" id="PTHR12151">
    <property type="entry name" value="ELECTRON TRANSPORT PROTIN SCO1/SENC FAMILY MEMBER"/>
    <property type="match status" value="1"/>
</dbReference>
<keyword evidence="4" id="KW-1015">Disulfide bond</keyword>
<feature type="disulfide bond" description="Redox-active" evidence="4">
    <location>
        <begin position="93"/>
        <end position="97"/>
    </location>
</feature>
<evidence type="ECO:0000313" key="7">
    <source>
        <dbReference type="Proteomes" id="UP000474296"/>
    </source>
</evidence>
<sequence length="222" mass="25845">MKTFNMKSKVILLLSIICLFSCKESQENNSRVDTLPYYNEATFTPHWFSPGDKRLDNFHKISNFRLTNQEGKIITEKSFEDKIYVADFFFTVCPGICPRMTANMMQLQDEFLEDDDVFLLSHSVTPESDSVPVLKSYAEAKGILSHKWHLVTGMQQEIYKLGRRDYFVEEDLGLSKEEDEFLHTENFVLVDKNRHIRGIYNGLNKTSVKQLITDIHTLKSEK</sequence>
<keyword evidence="2 3" id="KW-0186">Copper</keyword>
<name>A0A6M0CFV1_9FLAO</name>
<gene>
    <name evidence="6" type="ORF">GWK10_05730</name>
</gene>
<dbReference type="EMBL" id="JAABOQ010000002">
    <property type="protein sequence ID" value="NER16701.1"/>
    <property type="molecule type" value="Genomic_DNA"/>
</dbReference>
<keyword evidence="7" id="KW-1185">Reference proteome</keyword>
<dbReference type="Pfam" id="PF02630">
    <property type="entry name" value="SCO1-SenC"/>
    <property type="match status" value="1"/>
</dbReference>
<evidence type="ECO:0000256" key="1">
    <source>
        <dbReference type="ARBA" id="ARBA00010996"/>
    </source>
</evidence>
<dbReference type="CDD" id="cd02968">
    <property type="entry name" value="SCO"/>
    <property type="match status" value="1"/>
</dbReference>
<dbReference type="InterPro" id="IPR013766">
    <property type="entry name" value="Thioredoxin_domain"/>
</dbReference>